<accession>A0A4D6KHG3</accession>
<evidence type="ECO:0000256" key="1">
    <source>
        <dbReference type="SAM" id="Phobius"/>
    </source>
</evidence>
<keyword evidence="1" id="KW-0472">Membrane</keyword>
<protein>
    <submittedName>
        <fullName evidence="2">Uncharacterized protein</fullName>
    </submittedName>
</protein>
<dbReference type="Proteomes" id="UP000297053">
    <property type="component" value="Chromosome"/>
</dbReference>
<dbReference type="OMA" id="RRDCTSV"/>
<sequence>MNGRTALSIALSVVGLAAVVVGIHQELLQFRPMYDATVETGWGGPLNHEERLLARVAVVGVLGVVASLRWRRAALAAVAASGVVLFYAAKAVGYYAADRSLYTGFSVAGGDAGRFVLGAEPYWLVLGAACLLAGGVARLYTGRNGTASTTVPADADASIN</sequence>
<gene>
    <name evidence="2" type="ORF">E5139_14750</name>
</gene>
<dbReference type="GeneID" id="42180224"/>
<keyword evidence="1" id="KW-1133">Transmembrane helix</keyword>
<dbReference type="AlphaFoldDB" id="A0A4D6KHG3"/>
<reference evidence="2 3" key="2">
    <citation type="submission" date="2019-04" db="EMBL/GenBank/DDBJ databases">
        <authorList>
            <person name="Yang S."/>
            <person name="Wei W."/>
        </authorList>
    </citation>
    <scope>NUCLEOTIDE SEQUENCE [LARGE SCALE GENOMIC DNA]</scope>
    <source>
        <strain evidence="3">ZP60</strain>
    </source>
</reference>
<reference evidence="2 3" key="1">
    <citation type="submission" date="2019-04" db="EMBL/GenBank/DDBJ databases">
        <title>Complete genome sequence of Arthrobacter sp. ZXY-2 associated with effective atrazine degradation and salt adaptation.</title>
        <authorList>
            <person name="Zhao X."/>
        </authorList>
    </citation>
    <scope>NUCLEOTIDE SEQUENCE [LARGE SCALE GENOMIC DNA]</scope>
    <source>
        <strain evidence="3">ZP60</strain>
    </source>
</reference>
<name>A0A4D6KHG3_9EURY</name>
<dbReference type="RefSeq" id="WP_015763277.1">
    <property type="nucleotide sequence ID" value="NZ_CP039375.1"/>
</dbReference>
<keyword evidence="1" id="KW-0812">Transmembrane</keyword>
<evidence type="ECO:0000313" key="3">
    <source>
        <dbReference type="Proteomes" id="UP000297053"/>
    </source>
</evidence>
<feature type="transmembrane region" description="Helical" evidence="1">
    <location>
        <begin position="122"/>
        <end position="140"/>
    </location>
</feature>
<proteinExistence type="predicted"/>
<feature type="transmembrane region" description="Helical" evidence="1">
    <location>
        <begin position="75"/>
        <end position="97"/>
    </location>
</feature>
<dbReference type="KEGG" id="halz:E5139_14750"/>
<dbReference type="EMBL" id="CP039375">
    <property type="protein sequence ID" value="QCD66842.1"/>
    <property type="molecule type" value="Genomic_DNA"/>
</dbReference>
<feature type="transmembrane region" description="Helical" evidence="1">
    <location>
        <begin position="52"/>
        <end position="68"/>
    </location>
</feature>
<organism evidence="2 3">
    <name type="scientific">Halomicrobium mukohataei</name>
    <dbReference type="NCBI Taxonomy" id="57705"/>
    <lineage>
        <taxon>Archaea</taxon>
        <taxon>Methanobacteriati</taxon>
        <taxon>Methanobacteriota</taxon>
        <taxon>Stenosarchaea group</taxon>
        <taxon>Halobacteria</taxon>
        <taxon>Halobacteriales</taxon>
        <taxon>Haloarculaceae</taxon>
        <taxon>Halomicrobium</taxon>
    </lineage>
</organism>
<evidence type="ECO:0000313" key="2">
    <source>
        <dbReference type="EMBL" id="QCD66842.1"/>
    </source>
</evidence>